<evidence type="ECO:0000313" key="1">
    <source>
        <dbReference type="EMBL" id="KAJ8005409.1"/>
    </source>
</evidence>
<dbReference type="Proteomes" id="UP001157502">
    <property type="component" value="Chromosome 11"/>
</dbReference>
<comment type="caution">
    <text evidence="1">The sequence shown here is derived from an EMBL/GenBank/DDBJ whole genome shotgun (WGS) entry which is preliminary data.</text>
</comment>
<proteinExistence type="predicted"/>
<keyword evidence="2" id="KW-1185">Reference proteome</keyword>
<sequence length="295" mass="31998">MPTPSSPRDHIEMPLKYDRSPDRKGFQLQCSLFTAHHAASFVSDTDKGFSRPHSGPTIRAFTRTPVPGFSAPSKTTTFPGLLLPLDHPDDPSRGELDRSRAKTSAGQVGPTGLKEDAQSGAVRPICLPNRPAGRAKPAGLKIYRPRQLRRPPAQDTARFAPPMPLPPQRRIRTSPAAPLLQLSRIPLITLSLSSGPELRPRALARSFPSQQYRLTLASSLSTLQVPTPPTGSGATPPTGSGPQPHSSKPARARPRSLRKLTLHPSNRHSPSPLRFEQPYLSTSYVTRTATTSATH</sequence>
<reference evidence="1" key="1">
    <citation type="submission" date="2021-05" db="EMBL/GenBank/DDBJ databases">
        <authorList>
            <person name="Pan Q."/>
            <person name="Jouanno E."/>
            <person name="Zahm M."/>
            <person name="Klopp C."/>
            <person name="Cabau C."/>
            <person name="Louis A."/>
            <person name="Berthelot C."/>
            <person name="Parey E."/>
            <person name="Roest Crollius H."/>
            <person name="Montfort J."/>
            <person name="Robinson-Rechavi M."/>
            <person name="Bouchez O."/>
            <person name="Lampietro C."/>
            <person name="Lopez Roques C."/>
            <person name="Donnadieu C."/>
            <person name="Postlethwait J."/>
            <person name="Bobe J."/>
            <person name="Dillon D."/>
            <person name="Chandos A."/>
            <person name="von Hippel F."/>
            <person name="Guiguen Y."/>
        </authorList>
    </citation>
    <scope>NUCLEOTIDE SEQUENCE</scope>
    <source>
        <strain evidence="1">YG-Jan2019</strain>
    </source>
</reference>
<name>A0ACC2GP26_DALPE</name>
<gene>
    <name evidence="1" type="ORF">DPEC_G00146350</name>
</gene>
<accession>A0ACC2GP26</accession>
<protein>
    <submittedName>
        <fullName evidence="1">Uncharacterized protein</fullName>
    </submittedName>
</protein>
<evidence type="ECO:0000313" key="2">
    <source>
        <dbReference type="Proteomes" id="UP001157502"/>
    </source>
</evidence>
<dbReference type="EMBL" id="CM055738">
    <property type="protein sequence ID" value="KAJ8005409.1"/>
    <property type="molecule type" value="Genomic_DNA"/>
</dbReference>
<organism evidence="1 2">
    <name type="scientific">Dallia pectoralis</name>
    <name type="common">Alaska blackfish</name>
    <dbReference type="NCBI Taxonomy" id="75939"/>
    <lineage>
        <taxon>Eukaryota</taxon>
        <taxon>Metazoa</taxon>
        <taxon>Chordata</taxon>
        <taxon>Craniata</taxon>
        <taxon>Vertebrata</taxon>
        <taxon>Euteleostomi</taxon>
        <taxon>Actinopterygii</taxon>
        <taxon>Neopterygii</taxon>
        <taxon>Teleostei</taxon>
        <taxon>Protacanthopterygii</taxon>
        <taxon>Esociformes</taxon>
        <taxon>Umbridae</taxon>
        <taxon>Dallia</taxon>
    </lineage>
</organism>